<reference evidence="2 3" key="1">
    <citation type="submission" date="2020-12" db="EMBL/GenBank/DDBJ databases">
        <title>FDA dAtabase for Regulatory Grade micrObial Sequences (FDA-ARGOS): Supporting development and validation of Infectious Disease Dx tests.</title>
        <authorList>
            <person name="Sproer C."/>
            <person name="Gronow S."/>
            <person name="Severitt S."/>
            <person name="Schroder I."/>
            <person name="Tallon L."/>
            <person name="Sadzewicz L."/>
            <person name="Zhao X."/>
            <person name="Boylan J."/>
            <person name="Ott S."/>
            <person name="Bowen H."/>
            <person name="Vavikolanu K."/>
            <person name="Mehta A."/>
            <person name="Aluvathingal J."/>
            <person name="Nadendla S."/>
            <person name="Lowell S."/>
            <person name="Myers T."/>
            <person name="Yan Y."/>
            <person name="Sichtig H."/>
        </authorList>
    </citation>
    <scope>NUCLEOTIDE SEQUENCE [LARGE SCALE GENOMIC DNA]</scope>
    <source>
        <strain evidence="2 3">FDAARGOS_872</strain>
    </source>
</reference>
<evidence type="ECO:0000313" key="2">
    <source>
        <dbReference type="EMBL" id="QPT40608.1"/>
    </source>
</evidence>
<feature type="chain" id="PRO_5045664152" description="Lipoprotein" evidence="1">
    <location>
        <begin position="22"/>
        <end position="69"/>
    </location>
</feature>
<proteinExistence type="predicted"/>
<dbReference type="Proteomes" id="UP000594903">
    <property type="component" value="Chromosome"/>
</dbReference>
<name>A0A7T3BU16_9BURK</name>
<dbReference type="PROSITE" id="PS51257">
    <property type="entry name" value="PROKAR_LIPOPROTEIN"/>
    <property type="match status" value="1"/>
</dbReference>
<accession>A0A7T3BU16</accession>
<gene>
    <name evidence="2" type="ORF">I6G29_03225</name>
</gene>
<evidence type="ECO:0000256" key="1">
    <source>
        <dbReference type="SAM" id="SignalP"/>
    </source>
</evidence>
<evidence type="ECO:0008006" key="4">
    <source>
        <dbReference type="Google" id="ProtNLM"/>
    </source>
</evidence>
<dbReference type="EMBL" id="CP065725">
    <property type="protein sequence ID" value="QPT40608.1"/>
    <property type="molecule type" value="Genomic_DNA"/>
</dbReference>
<protein>
    <recommendedName>
        <fullName evidence="4">Lipoprotein</fullName>
    </recommendedName>
</protein>
<sequence>MKFVVNLLKISCLGLILTLTACGSSPKHGNSYGRYSGGYEPGEKAYAEREAARLNRMQSFRLRAGGLFR</sequence>
<organism evidence="2 3">
    <name type="scientific">Oligella ureolytica</name>
    <dbReference type="NCBI Taxonomy" id="90244"/>
    <lineage>
        <taxon>Bacteria</taxon>
        <taxon>Pseudomonadati</taxon>
        <taxon>Pseudomonadota</taxon>
        <taxon>Betaproteobacteria</taxon>
        <taxon>Burkholderiales</taxon>
        <taxon>Alcaligenaceae</taxon>
        <taxon>Oligella</taxon>
    </lineage>
</organism>
<keyword evidence="3" id="KW-1185">Reference proteome</keyword>
<keyword evidence="1" id="KW-0732">Signal</keyword>
<feature type="signal peptide" evidence="1">
    <location>
        <begin position="1"/>
        <end position="21"/>
    </location>
</feature>
<evidence type="ECO:0000313" key="3">
    <source>
        <dbReference type="Proteomes" id="UP000594903"/>
    </source>
</evidence>